<gene>
    <name evidence="1" type="ORF">RF11_10038</name>
</gene>
<evidence type="ECO:0000313" key="1">
    <source>
        <dbReference type="EMBL" id="KII63948.1"/>
    </source>
</evidence>
<sequence length="137" mass="15335">MEALRSGTKLNKLQLNAPICLRTHTRCNDLLRVQLFPVKIAVPFSGQITDINSAPVVSVFNYIKSLRPQERLYVLITLTELKGLYDKLAVHNQQIRLMSLVSAFSNADDPDPIGDIYTLQDPAGVPTILPQTRKPDH</sequence>
<organism evidence="1 2">
    <name type="scientific">Thelohanellus kitauei</name>
    <name type="common">Myxosporean</name>
    <dbReference type="NCBI Taxonomy" id="669202"/>
    <lineage>
        <taxon>Eukaryota</taxon>
        <taxon>Metazoa</taxon>
        <taxon>Cnidaria</taxon>
        <taxon>Myxozoa</taxon>
        <taxon>Myxosporea</taxon>
        <taxon>Bivalvulida</taxon>
        <taxon>Platysporina</taxon>
        <taxon>Myxobolidae</taxon>
        <taxon>Thelohanellus</taxon>
    </lineage>
</organism>
<accession>A0A0C2IF39</accession>
<comment type="caution">
    <text evidence="1">The sequence shown here is derived from an EMBL/GenBank/DDBJ whole genome shotgun (WGS) entry which is preliminary data.</text>
</comment>
<reference evidence="1 2" key="1">
    <citation type="journal article" date="2014" name="Genome Biol. Evol.">
        <title>The genome of the myxosporean Thelohanellus kitauei shows adaptations to nutrient acquisition within its fish host.</title>
        <authorList>
            <person name="Yang Y."/>
            <person name="Xiong J."/>
            <person name="Zhou Z."/>
            <person name="Huo F."/>
            <person name="Miao W."/>
            <person name="Ran C."/>
            <person name="Liu Y."/>
            <person name="Zhang J."/>
            <person name="Feng J."/>
            <person name="Wang M."/>
            <person name="Wang M."/>
            <person name="Wang L."/>
            <person name="Yao B."/>
        </authorList>
    </citation>
    <scope>NUCLEOTIDE SEQUENCE [LARGE SCALE GENOMIC DNA]</scope>
    <source>
        <strain evidence="1">Wuqing</strain>
    </source>
</reference>
<dbReference type="AlphaFoldDB" id="A0A0C2IF39"/>
<dbReference type="EMBL" id="JWZT01004511">
    <property type="protein sequence ID" value="KII63948.1"/>
    <property type="molecule type" value="Genomic_DNA"/>
</dbReference>
<proteinExistence type="predicted"/>
<evidence type="ECO:0000313" key="2">
    <source>
        <dbReference type="Proteomes" id="UP000031668"/>
    </source>
</evidence>
<protein>
    <submittedName>
        <fullName evidence="1">Uncharacterized protein</fullName>
    </submittedName>
</protein>
<name>A0A0C2IF39_THEKT</name>
<keyword evidence="2" id="KW-1185">Reference proteome</keyword>
<dbReference type="Proteomes" id="UP000031668">
    <property type="component" value="Unassembled WGS sequence"/>
</dbReference>